<feature type="transmembrane region" description="Helical" evidence="10">
    <location>
        <begin position="459"/>
        <end position="476"/>
    </location>
</feature>
<evidence type="ECO:0000256" key="5">
    <source>
        <dbReference type="ARBA" id="ARBA00023043"/>
    </source>
</evidence>
<proteinExistence type="predicted"/>
<dbReference type="Pfam" id="PF00023">
    <property type="entry name" value="Ank"/>
    <property type="match status" value="1"/>
</dbReference>
<comment type="subcellular location">
    <subcellularLocation>
        <location evidence="1">Membrane</location>
        <topology evidence="1">Multi-pass membrane protein</topology>
    </subcellularLocation>
</comment>
<evidence type="ECO:0000256" key="2">
    <source>
        <dbReference type="ARBA" id="ARBA00022692"/>
    </source>
</evidence>
<keyword evidence="4 10" id="KW-1133">Transmembrane helix</keyword>
<evidence type="ECO:0000313" key="12">
    <source>
        <dbReference type="EMBL" id="MCL7034168.1"/>
    </source>
</evidence>
<dbReference type="AlphaFoldDB" id="A0AA41SHV4"/>
<evidence type="ECO:0000313" key="13">
    <source>
        <dbReference type="Proteomes" id="UP001177140"/>
    </source>
</evidence>
<dbReference type="PANTHER" id="PTHR24186">
    <property type="entry name" value="PROTEIN PHOSPHATASE 1 REGULATORY SUBUNIT"/>
    <property type="match status" value="1"/>
</dbReference>
<dbReference type="InterPro" id="IPR026961">
    <property type="entry name" value="PGG_dom"/>
</dbReference>
<evidence type="ECO:0000256" key="9">
    <source>
        <dbReference type="SAM" id="MobiDB-lite"/>
    </source>
</evidence>
<gene>
    <name evidence="12" type="ORF">MKW94_016509</name>
</gene>
<keyword evidence="8" id="KW-0175">Coiled coil</keyword>
<dbReference type="Proteomes" id="UP001177140">
    <property type="component" value="Unassembled WGS sequence"/>
</dbReference>
<keyword evidence="2 10" id="KW-0812">Transmembrane</keyword>
<feature type="region of interest" description="Disordered" evidence="9">
    <location>
        <begin position="103"/>
        <end position="131"/>
    </location>
</feature>
<evidence type="ECO:0000256" key="7">
    <source>
        <dbReference type="PROSITE-ProRule" id="PRU00023"/>
    </source>
</evidence>
<evidence type="ECO:0000256" key="10">
    <source>
        <dbReference type="SAM" id="Phobius"/>
    </source>
</evidence>
<evidence type="ECO:0000256" key="3">
    <source>
        <dbReference type="ARBA" id="ARBA00022737"/>
    </source>
</evidence>
<keyword evidence="6 10" id="KW-0472">Membrane</keyword>
<dbReference type="GO" id="GO:0005886">
    <property type="term" value="C:plasma membrane"/>
    <property type="evidence" value="ECO:0007669"/>
    <property type="project" value="TreeGrafter"/>
</dbReference>
<feature type="coiled-coil region" evidence="8">
    <location>
        <begin position="419"/>
        <end position="457"/>
    </location>
</feature>
<evidence type="ECO:0000259" key="11">
    <source>
        <dbReference type="Pfam" id="PF13962"/>
    </source>
</evidence>
<accession>A0AA41SHV4</accession>
<protein>
    <recommendedName>
        <fullName evidence="11">PGG domain-containing protein</fullName>
    </recommendedName>
</protein>
<feature type="transmembrane region" description="Helical" evidence="10">
    <location>
        <begin position="571"/>
        <end position="590"/>
    </location>
</feature>
<comment type="caution">
    <text evidence="12">The sequence shown here is derived from an EMBL/GenBank/DDBJ whole genome shotgun (WGS) entry which is preliminary data.</text>
</comment>
<feature type="transmembrane region" description="Helical" evidence="10">
    <location>
        <begin position="542"/>
        <end position="565"/>
    </location>
</feature>
<evidence type="ECO:0000256" key="4">
    <source>
        <dbReference type="ARBA" id="ARBA00022989"/>
    </source>
</evidence>
<dbReference type="SUPFAM" id="SSF48403">
    <property type="entry name" value="Ankyrin repeat"/>
    <property type="match status" value="1"/>
</dbReference>
<feature type="transmembrane region" description="Helical" evidence="10">
    <location>
        <begin position="496"/>
        <end position="521"/>
    </location>
</feature>
<evidence type="ECO:0000256" key="1">
    <source>
        <dbReference type="ARBA" id="ARBA00004141"/>
    </source>
</evidence>
<keyword evidence="3" id="KW-0677">Repeat</keyword>
<sequence length="624" mass="70402">MDYTLYEAIKSGNMHQFNQIVGEDNSILSQMNTHLNNNSLHVAVQYNQEACVREICKRCPSLVLEQNFEGNTPLHIGARLALPDIVRVLLNCANRKIQRNEEDDIEEGLGRESIQSCTNDTSEEEMEHSPSLSITKLQQLVRMVNKKKDTAFHEAMREASGTVLGYLLSADRSYEYFANNAGETPLYLAARYGHYGIVDMMPCPTYAAPDGRTVLHTAIMNPGCPAKMKVTLLDVLLKKMPQIVKEVDKDGRSALHYVAINGNAELAIKLLDFDPSVGYIQDKDGMTALHYAARGISNYDLPPQEVNDFIENVIKRCPDCWELVDNEGRNFLHVAAKNKRLKVIKYVFGKKSNYMVNNLISKRDNYGNTPLSLLVLKGEQYFRCALTRECIEIFMNDSRVKATANYFACWNEIDPQADYNRVRNYLNETREELSKREEEETKRREKEIEKLENLSQNHVLVATLIATVAFAAGFTLPGGYKDDGSDVGMATLAKKAAFIAFMVFDSLAMLLSIYAVFLHFWSKFLSTSLSREYDLISVVRPTLACTFFAILAMVAAFISGTYTVLSNLPALAIPLCLLGCSFFVLCAVFLRNTYSRLESDGQGPFIKFVISKLFIFDVFRSYTN</sequence>
<dbReference type="InterPro" id="IPR002110">
    <property type="entry name" value="Ankyrin_rpt"/>
</dbReference>
<name>A0AA41SHV4_PAPNU</name>
<dbReference type="Pfam" id="PF13962">
    <property type="entry name" value="PGG"/>
    <property type="match status" value="1"/>
</dbReference>
<dbReference type="PROSITE" id="PS50297">
    <property type="entry name" value="ANK_REP_REGION"/>
    <property type="match status" value="1"/>
</dbReference>
<dbReference type="PANTHER" id="PTHR24186:SF50">
    <property type="entry name" value="ANKYRIN REPEAT-CONTAINING PROTEIN ITN1-LIKE ISOFORM X1"/>
    <property type="match status" value="1"/>
</dbReference>
<dbReference type="EMBL" id="JAJJMA010142596">
    <property type="protein sequence ID" value="MCL7034168.1"/>
    <property type="molecule type" value="Genomic_DNA"/>
</dbReference>
<dbReference type="SMART" id="SM00248">
    <property type="entry name" value="ANK"/>
    <property type="match status" value="9"/>
</dbReference>
<dbReference type="Pfam" id="PF12796">
    <property type="entry name" value="Ank_2"/>
    <property type="match status" value="2"/>
</dbReference>
<evidence type="ECO:0000256" key="8">
    <source>
        <dbReference type="SAM" id="Coils"/>
    </source>
</evidence>
<reference evidence="12" key="1">
    <citation type="submission" date="2022-03" db="EMBL/GenBank/DDBJ databases">
        <title>A functionally conserved STORR gene fusion in Papaver species that diverged 16.8 million years ago.</title>
        <authorList>
            <person name="Catania T."/>
        </authorList>
    </citation>
    <scope>NUCLEOTIDE SEQUENCE</scope>
    <source>
        <strain evidence="12">S-191538</strain>
    </source>
</reference>
<keyword evidence="5 7" id="KW-0040">ANK repeat</keyword>
<feature type="repeat" description="ANK" evidence="7">
    <location>
        <begin position="69"/>
        <end position="91"/>
    </location>
</feature>
<dbReference type="PROSITE" id="PS50088">
    <property type="entry name" value="ANK_REPEAT"/>
    <property type="match status" value="1"/>
</dbReference>
<dbReference type="Gene3D" id="1.25.40.20">
    <property type="entry name" value="Ankyrin repeat-containing domain"/>
    <property type="match status" value="3"/>
</dbReference>
<organism evidence="12 13">
    <name type="scientific">Papaver nudicaule</name>
    <name type="common">Iceland poppy</name>
    <dbReference type="NCBI Taxonomy" id="74823"/>
    <lineage>
        <taxon>Eukaryota</taxon>
        <taxon>Viridiplantae</taxon>
        <taxon>Streptophyta</taxon>
        <taxon>Embryophyta</taxon>
        <taxon>Tracheophyta</taxon>
        <taxon>Spermatophyta</taxon>
        <taxon>Magnoliopsida</taxon>
        <taxon>Ranunculales</taxon>
        <taxon>Papaveraceae</taxon>
        <taxon>Papaveroideae</taxon>
        <taxon>Papaver</taxon>
    </lineage>
</organism>
<feature type="domain" description="PGG" evidence="11">
    <location>
        <begin position="449"/>
        <end position="564"/>
    </location>
</feature>
<dbReference type="InterPro" id="IPR036770">
    <property type="entry name" value="Ankyrin_rpt-contain_sf"/>
</dbReference>
<evidence type="ECO:0000256" key="6">
    <source>
        <dbReference type="ARBA" id="ARBA00023136"/>
    </source>
</evidence>
<keyword evidence="13" id="KW-1185">Reference proteome</keyword>